<organism evidence="9 10">
    <name type="scientific">Papaver nudicaule</name>
    <name type="common">Iceland poppy</name>
    <dbReference type="NCBI Taxonomy" id="74823"/>
    <lineage>
        <taxon>Eukaryota</taxon>
        <taxon>Viridiplantae</taxon>
        <taxon>Streptophyta</taxon>
        <taxon>Embryophyta</taxon>
        <taxon>Tracheophyta</taxon>
        <taxon>Spermatophyta</taxon>
        <taxon>Magnoliopsida</taxon>
        <taxon>Ranunculales</taxon>
        <taxon>Papaveraceae</taxon>
        <taxon>Papaveroideae</taxon>
        <taxon>Papaver</taxon>
    </lineage>
</organism>
<dbReference type="PROSITE" id="PS50066">
    <property type="entry name" value="MADS_BOX_2"/>
    <property type="match status" value="1"/>
</dbReference>
<dbReference type="InterPro" id="IPR002100">
    <property type="entry name" value="TF_MADSbox"/>
</dbReference>
<dbReference type="SMART" id="SM00432">
    <property type="entry name" value="MADS"/>
    <property type="match status" value="1"/>
</dbReference>
<evidence type="ECO:0000256" key="1">
    <source>
        <dbReference type="ARBA" id="ARBA00004123"/>
    </source>
</evidence>
<dbReference type="Pfam" id="PF00319">
    <property type="entry name" value="SRF-TF"/>
    <property type="match status" value="1"/>
</dbReference>
<dbReference type="GO" id="GO:0005634">
    <property type="term" value="C:nucleus"/>
    <property type="evidence" value="ECO:0007669"/>
    <property type="project" value="UniProtKB-SubCell"/>
</dbReference>
<keyword evidence="4" id="KW-0804">Transcription</keyword>
<dbReference type="GO" id="GO:0003700">
    <property type="term" value="F:DNA-binding transcription factor activity"/>
    <property type="evidence" value="ECO:0007669"/>
    <property type="project" value="InterPro"/>
</dbReference>
<dbReference type="GO" id="GO:0000977">
    <property type="term" value="F:RNA polymerase II transcription regulatory region sequence-specific DNA binding"/>
    <property type="evidence" value="ECO:0007669"/>
    <property type="project" value="InterPro"/>
</dbReference>
<keyword evidence="3" id="KW-0238">DNA-binding</keyword>
<dbReference type="PROSITE" id="PS51297">
    <property type="entry name" value="K_BOX"/>
    <property type="match status" value="1"/>
</dbReference>
<dbReference type="GO" id="GO:0046983">
    <property type="term" value="F:protein dimerization activity"/>
    <property type="evidence" value="ECO:0007669"/>
    <property type="project" value="InterPro"/>
</dbReference>
<dbReference type="EMBL" id="JAJJMA010326493">
    <property type="protein sequence ID" value="MCL7050328.1"/>
    <property type="molecule type" value="Genomic_DNA"/>
</dbReference>
<dbReference type="Gene3D" id="3.40.1810.10">
    <property type="entry name" value="Transcription factor, MADS-box"/>
    <property type="match status" value="1"/>
</dbReference>
<dbReference type="PRINTS" id="PR00404">
    <property type="entry name" value="MADSDOMAIN"/>
</dbReference>
<evidence type="ECO:0000259" key="8">
    <source>
        <dbReference type="PROSITE" id="PS51297"/>
    </source>
</evidence>
<evidence type="ECO:0000256" key="5">
    <source>
        <dbReference type="ARBA" id="ARBA00023242"/>
    </source>
</evidence>
<dbReference type="InterPro" id="IPR002487">
    <property type="entry name" value="TF_Kbox"/>
</dbReference>
<dbReference type="FunFam" id="3.40.1810.10:FF:000003">
    <property type="entry name" value="MADS-box transcription factor MADS-MC"/>
    <property type="match status" value="1"/>
</dbReference>
<protein>
    <submittedName>
        <fullName evidence="9">Uncharacterized protein</fullName>
    </submittedName>
</protein>
<sequence>MGRGKVELKRIENTTSRQVTFSKRRNGLLKKASELSILCEAEVALIVFSPSGKAFQFASHDMDRTIARYRSVAGLPESCNRRSRTTEFWRTEIDEMKKLADILEARNKHISGEDLPLLDMKDLKQLERQLKIGVERRRLLSEHINMLKRKQKALQDENACLQKRVSDIYISNSHLILLYLAI</sequence>
<evidence type="ECO:0000313" key="9">
    <source>
        <dbReference type="EMBL" id="MCL7050328.1"/>
    </source>
</evidence>
<dbReference type="InterPro" id="IPR033896">
    <property type="entry name" value="MEF2-like_N"/>
</dbReference>
<feature type="domain" description="K-box" evidence="8">
    <location>
        <begin position="86"/>
        <end position="171"/>
    </location>
</feature>
<dbReference type="PANTHER" id="PTHR48019">
    <property type="entry name" value="SERUM RESPONSE FACTOR HOMOLOG"/>
    <property type="match status" value="1"/>
</dbReference>
<dbReference type="AlphaFoldDB" id="A0AA41VZL1"/>
<evidence type="ECO:0000256" key="6">
    <source>
        <dbReference type="SAM" id="Coils"/>
    </source>
</evidence>
<comment type="caution">
    <text evidence="9">The sequence shown here is derived from an EMBL/GenBank/DDBJ whole genome shotgun (WGS) entry which is preliminary data.</text>
</comment>
<dbReference type="SUPFAM" id="SSF55455">
    <property type="entry name" value="SRF-like"/>
    <property type="match status" value="1"/>
</dbReference>
<dbReference type="GO" id="GO:0045944">
    <property type="term" value="P:positive regulation of transcription by RNA polymerase II"/>
    <property type="evidence" value="ECO:0007669"/>
    <property type="project" value="InterPro"/>
</dbReference>
<keyword evidence="6" id="KW-0175">Coiled coil</keyword>
<accession>A0AA41VZL1</accession>
<evidence type="ECO:0000256" key="3">
    <source>
        <dbReference type="ARBA" id="ARBA00023125"/>
    </source>
</evidence>
<proteinExistence type="predicted"/>
<keyword evidence="5" id="KW-0539">Nucleus</keyword>
<name>A0AA41VZL1_PAPNU</name>
<dbReference type="InterPro" id="IPR036879">
    <property type="entry name" value="TF_MADSbox_sf"/>
</dbReference>
<feature type="domain" description="MADS-box" evidence="7">
    <location>
        <begin position="1"/>
        <end position="61"/>
    </location>
</feature>
<dbReference type="CDD" id="cd00265">
    <property type="entry name" value="MADS_MEF2_like"/>
    <property type="match status" value="1"/>
</dbReference>
<dbReference type="Pfam" id="PF01486">
    <property type="entry name" value="K-box"/>
    <property type="match status" value="1"/>
</dbReference>
<keyword evidence="10" id="KW-1185">Reference proteome</keyword>
<evidence type="ECO:0000313" key="10">
    <source>
        <dbReference type="Proteomes" id="UP001177140"/>
    </source>
</evidence>
<reference evidence="9" key="1">
    <citation type="submission" date="2022-03" db="EMBL/GenBank/DDBJ databases">
        <title>A functionally conserved STORR gene fusion in Papaver species that diverged 16.8 million years ago.</title>
        <authorList>
            <person name="Catania T."/>
        </authorList>
    </citation>
    <scope>NUCLEOTIDE SEQUENCE</scope>
    <source>
        <strain evidence="9">S-191538</strain>
    </source>
</reference>
<evidence type="ECO:0000256" key="2">
    <source>
        <dbReference type="ARBA" id="ARBA00023015"/>
    </source>
</evidence>
<evidence type="ECO:0000256" key="4">
    <source>
        <dbReference type="ARBA" id="ARBA00023163"/>
    </source>
</evidence>
<comment type="subcellular location">
    <subcellularLocation>
        <location evidence="1">Nucleus</location>
    </subcellularLocation>
</comment>
<keyword evidence="2" id="KW-0805">Transcription regulation</keyword>
<dbReference type="InterPro" id="IPR050142">
    <property type="entry name" value="MADS-box/MEF2_TF"/>
</dbReference>
<feature type="coiled-coil region" evidence="6">
    <location>
        <begin position="137"/>
        <end position="164"/>
    </location>
</feature>
<evidence type="ECO:0000259" key="7">
    <source>
        <dbReference type="PROSITE" id="PS50066"/>
    </source>
</evidence>
<dbReference type="Proteomes" id="UP001177140">
    <property type="component" value="Unassembled WGS sequence"/>
</dbReference>
<gene>
    <name evidence="9" type="ORF">MKW94_029839</name>
</gene>